<dbReference type="SMART" id="SM01248">
    <property type="entry name" value="KaiB"/>
    <property type="match status" value="1"/>
</dbReference>
<comment type="caution">
    <text evidence="2">The sequence shown here is derived from an EMBL/GenBank/DDBJ whole genome shotgun (WGS) entry which is preliminary data.</text>
</comment>
<accession>A0A6N8IYG4</accession>
<dbReference type="Proteomes" id="UP000469385">
    <property type="component" value="Unassembled WGS sequence"/>
</dbReference>
<dbReference type="SUPFAM" id="SSF52833">
    <property type="entry name" value="Thioredoxin-like"/>
    <property type="match status" value="1"/>
</dbReference>
<reference evidence="2 3" key="1">
    <citation type="submission" date="2019-12" db="EMBL/GenBank/DDBJ databases">
        <authorList>
            <person name="Huq M.A."/>
        </authorList>
    </citation>
    <scope>NUCLEOTIDE SEQUENCE [LARGE SCALE GENOMIC DNA]</scope>
    <source>
        <strain evidence="2 3">MAH-25</strain>
    </source>
</reference>
<keyword evidence="3" id="KW-1185">Reference proteome</keyword>
<feature type="domain" description="KaiB" evidence="1">
    <location>
        <begin position="6"/>
        <end position="87"/>
    </location>
</feature>
<dbReference type="PANTHER" id="PTHR41709:SF2">
    <property type="entry name" value="CIRCADIAN CLOCK PROTEIN KAIB2"/>
    <property type="match status" value="1"/>
</dbReference>
<evidence type="ECO:0000313" key="3">
    <source>
        <dbReference type="Proteomes" id="UP000469385"/>
    </source>
</evidence>
<gene>
    <name evidence="2" type="ORF">GON04_16640</name>
</gene>
<dbReference type="InterPro" id="IPR039022">
    <property type="entry name" value="KaiB-like"/>
</dbReference>
<dbReference type="PANTHER" id="PTHR41709">
    <property type="entry name" value="KAIB-LIKE PROTEIN 1"/>
    <property type="match status" value="1"/>
</dbReference>
<dbReference type="AlphaFoldDB" id="A0A6N8IYG4"/>
<dbReference type="EMBL" id="WSEL01000009">
    <property type="protein sequence ID" value="MVQ31090.1"/>
    <property type="molecule type" value="Genomic_DNA"/>
</dbReference>
<sequence>MALVLRLYVSTAAPSSSRAIVNTRAFCEEHAAGHYELEVLDISERVVEATADQVVAVPTLLRLWPLPVRRFIGDMSDPGRLREGLGLPAAPQAKEQP</sequence>
<dbReference type="Pfam" id="PF07689">
    <property type="entry name" value="KaiB"/>
    <property type="match status" value="1"/>
</dbReference>
<dbReference type="CDD" id="cd02978">
    <property type="entry name" value="KaiB_like"/>
    <property type="match status" value="1"/>
</dbReference>
<evidence type="ECO:0000259" key="1">
    <source>
        <dbReference type="SMART" id="SM01248"/>
    </source>
</evidence>
<dbReference type="GO" id="GO:0048511">
    <property type="term" value="P:rhythmic process"/>
    <property type="evidence" value="ECO:0007669"/>
    <property type="project" value="InterPro"/>
</dbReference>
<dbReference type="InterPro" id="IPR011649">
    <property type="entry name" value="KaiB_domain"/>
</dbReference>
<evidence type="ECO:0000313" key="2">
    <source>
        <dbReference type="EMBL" id="MVQ31090.1"/>
    </source>
</evidence>
<dbReference type="InterPro" id="IPR036249">
    <property type="entry name" value="Thioredoxin-like_sf"/>
</dbReference>
<protein>
    <submittedName>
        <fullName evidence="2">Circadian clock protein KaiB</fullName>
    </submittedName>
</protein>
<name>A0A6N8IYG4_9BURK</name>
<dbReference type="Gene3D" id="3.40.30.10">
    <property type="entry name" value="Glutaredoxin"/>
    <property type="match status" value="1"/>
</dbReference>
<organism evidence="2 3">
    <name type="scientific">Ramlibacter pinisoli</name>
    <dbReference type="NCBI Taxonomy" id="2682844"/>
    <lineage>
        <taxon>Bacteria</taxon>
        <taxon>Pseudomonadati</taxon>
        <taxon>Pseudomonadota</taxon>
        <taxon>Betaproteobacteria</taxon>
        <taxon>Burkholderiales</taxon>
        <taxon>Comamonadaceae</taxon>
        <taxon>Ramlibacter</taxon>
    </lineage>
</organism>
<proteinExistence type="predicted"/>